<comment type="caution">
    <text evidence="2">The sequence shown here is derived from an EMBL/GenBank/DDBJ whole genome shotgun (WGS) entry which is preliminary data.</text>
</comment>
<proteinExistence type="predicted"/>
<sequence length="750" mass="82711">MLHKIQRIKDIGRFADLSHKAPQFSKLSLIYARNGLGKSTICAVLRSATEANPNLIFARKRAGSTAQSEAELLLDGVGVIAFTGGVWKKAPGAIIIFDQEYISRNLHVGESVTRDNKRSLVPVVLGQKGVSLAASVNELDSEQRTLDGEIKQIGSLISARIKAVDARSLKKYCEAKISADIDAQVDQARKDAELGRKATEVSRRKEIAVIAPPDLGPLLILFAETVEHVSEDAIARVRDHLEKHGMSREDTKWLNTGFNLNRLESACPYCDQPIDGLDLIKAYKGYFSSAFTDLHRRCRDANAEVEKLVETDWSAKATALGSDVEFWGSVTRLPVEPVITDSEQGVIETGLLELQSHFETKLENPLETLVPSDASLRKISAAFEILLRVDRDISSCSEVIAEARKSATSVDVAAAEGRLAWLEALQRRRETEVSELVERYIQAITRKSEVDMLKAAAQADLKAFTKDNIGPRQSQINEILKTFSANFRIVDTQATFVGREANAEYAIELSGTRFPVGEKKVDEPCFSTILSAGDKGTLALAFFLAQIKSDPALSDAVIVFDDPFNSQDLGRQFETESQIRSLASQARQVVVFSHDPRFLFNIQKDASGDVTATFQLLCRTDGIGCVSRWDAGEELKQPYVRNAEIIREFATQGAPIKGESLQSTAQAIRPFLEDYMRARMPGRFAENALISEMLPEIKNAGESDPLFSAVAGLNALNEYSRRYMHANAPKPDPSELQAQCQKVVQIVGDY</sequence>
<organism evidence="2 3">
    <name type="scientific">Hyphobacterium vulgare</name>
    <dbReference type="NCBI Taxonomy" id="1736751"/>
    <lineage>
        <taxon>Bacteria</taxon>
        <taxon>Pseudomonadati</taxon>
        <taxon>Pseudomonadota</taxon>
        <taxon>Alphaproteobacteria</taxon>
        <taxon>Maricaulales</taxon>
        <taxon>Maricaulaceae</taxon>
        <taxon>Hyphobacterium</taxon>
    </lineage>
</organism>
<dbReference type="PANTHER" id="PTHR32182">
    <property type="entry name" value="DNA REPLICATION AND REPAIR PROTEIN RECF"/>
    <property type="match status" value="1"/>
</dbReference>
<dbReference type="InterPro" id="IPR027417">
    <property type="entry name" value="P-loop_NTPase"/>
</dbReference>
<dbReference type="EMBL" id="JBHRSV010000012">
    <property type="protein sequence ID" value="MFC2925967.1"/>
    <property type="molecule type" value="Genomic_DNA"/>
</dbReference>
<evidence type="ECO:0000313" key="2">
    <source>
        <dbReference type="EMBL" id="MFC2925967.1"/>
    </source>
</evidence>
<dbReference type="Proteomes" id="UP001595379">
    <property type="component" value="Unassembled WGS sequence"/>
</dbReference>
<keyword evidence="3" id="KW-1185">Reference proteome</keyword>
<name>A0ABV6ZX03_9PROT</name>
<evidence type="ECO:0000259" key="1">
    <source>
        <dbReference type="Pfam" id="PF13166"/>
    </source>
</evidence>
<feature type="domain" description="Protein CR006 P-loop" evidence="1">
    <location>
        <begin position="191"/>
        <end position="737"/>
    </location>
</feature>
<accession>A0ABV6ZX03</accession>
<protein>
    <submittedName>
        <fullName evidence="2">AAA family ATPase</fullName>
    </submittedName>
</protein>
<dbReference type="Pfam" id="PF13166">
    <property type="entry name" value="AAA_13"/>
    <property type="match status" value="1"/>
</dbReference>
<dbReference type="RefSeq" id="WP_343164848.1">
    <property type="nucleotide sequence ID" value="NZ_JBHRSV010000012.1"/>
</dbReference>
<dbReference type="Gene3D" id="3.40.50.300">
    <property type="entry name" value="P-loop containing nucleotide triphosphate hydrolases"/>
    <property type="match status" value="1"/>
</dbReference>
<reference evidence="3" key="1">
    <citation type="journal article" date="2019" name="Int. J. Syst. Evol. Microbiol.">
        <title>The Global Catalogue of Microorganisms (GCM) 10K type strain sequencing project: providing services to taxonomists for standard genome sequencing and annotation.</title>
        <authorList>
            <consortium name="The Broad Institute Genomics Platform"/>
            <consortium name="The Broad Institute Genome Sequencing Center for Infectious Disease"/>
            <person name="Wu L."/>
            <person name="Ma J."/>
        </authorList>
    </citation>
    <scope>NUCLEOTIDE SEQUENCE [LARGE SCALE GENOMIC DNA]</scope>
    <source>
        <strain evidence="3">KCTC 52487</strain>
    </source>
</reference>
<evidence type="ECO:0000313" key="3">
    <source>
        <dbReference type="Proteomes" id="UP001595379"/>
    </source>
</evidence>
<dbReference type="PANTHER" id="PTHR32182:SF0">
    <property type="entry name" value="DNA REPLICATION AND REPAIR PROTEIN RECF"/>
    <property type="match status" value="1"/>
</dbReference>
<dbReference type="SUPFAM" id="SSF52540">
    <property type="entry name" value="P-loop containing nucleoside triphosphate hydrolases"/>
    <property type="match status" value="1"/>
</dbReference>
<dbReference type="InterPro" id="IPR026866">
    <property type="entry name" value="CR006_AAA"/>
</dbReference>
<gene>
    <name evidence="2" type="ORF">ACFOOR_07600</name>
</gene>